<feature type="compositionally biased region" description="Basic and acidic residues" evidence="1">
    <location>
        <begin position="10"/>
        <end position="21"/>
    </location>
</feature>
<organism evidence="2 3">
    <name type="scientific">Pseudonocardia sulfidoxydans NBRC 16205</name>
    <dbReference type="NCBI Taxonomy" id="1223511"/>
    <lineage>
        <taxon>Bacteria</taxon>
        <taxon>Bacillati</taxon>
        <taxon>Actinomycetota</taxon>
        <taxon>Actinomycetes</taxon>
        <taxon>Pseudonocardiales</taxon>
        <taxon>Pseudonocardiaceae</taxon>
        <taxon>Pseudonocardia</taxon>
    </lineage>
</organism>
<protein>
    <recommendedName>
        <fullName evidence="4">DUF4245 domain-containing protein</fullName>
    </recommendedName>
</protein>
<feature type="region of interest" description="Disordered" evidence="1">
    <location>
        <begin position="1"/>
        <end position="79"/>
    </location>
</feature>
<dbReference type="InterPro" id="IPR025339">
    <property type="entry name" value="DUF4245"/>
</dbReference>
<dbReference type="OrthoDB" id="4772660at2"/>
<keyword evidence="3" id="KW-1185">Reference proteome</keyword>
<evidence type="ECO:0000313" key="2">
    <source>
        <dbReference type="EMBL" id="GEL24475.1"/>
    </source>
</evidence>
<sequence>MSSAPPPDPQRPEPDRTDDGPAARPAADDAAASATGAAPEQSAAGGGPAGPDAAGNGDEPERARRPLDTGSAPPAKPSRGALSVRDMLVAMGVIIVIAVLFTRSCSFSPGGPTVEPGSAPVVDAVARLQDAAPFTPFALHVPTVPAGWRANSADSGPVQGGGHAVRVGYLTDGGAYVRLVQSDATEEDLVATEAGGPQTATGTVDVAGLTWVTYRVGPRNEAMWVAPLPSADPPSRLLLTGSATEADFRTLAQAAVDGRPLPVGRTPS</sequence>
<dbReference type="RefSeq" id="WP_147109418.1">
    <property type="nucleotide sequence ID" value="NZ_BJVJ01000034.1"/>
</dbReference>
<accession>A0A511DI43</accession>
<gene>
    <name evidence="2" type="ORF">PSU4_34290</name>
</gene>
<name>A0A511DI43_9PSEU</name>
<evidence type="ECO:0000256" key="1">
    <source>
        <dbReference type="SAM" id="MobiDB-lite"/>
    </source>
</evidence>
<reference evidence="2 3" key="1">
    <citation type="submission" date="2019-07" db="EMBL/GenBank/DDBJ databases">
        <title>Whole genome shotgun sequence of Pseudonocardia sulfidoxydans NBRC 16205.</title>
        <authorList>
            <person name="Hosoyama A."/>
            <person name="Uohara A."/>
            <person name="Ohji S."/>
            <person name="Ichikawa N."/>
        </authorList>
    </citation>
    <scope>NUCLEOTIDE SEQUENCE [LARGE SCALE GENOMIC DNA]</scope>
    <source>
        <strain evidence="2 3">NBRC 16205</strain>
    </source>
</reference>
<comment type="caution">
    <text evidence="2">The sequence shown here is derived from an EMBL/GenBank/DDBJ whole genome shotgun (WGS) entry which is preliminary data.</text>
</comment>
<proteinExistence type="predicted"/>
<evidence type="ECO:0008006" key="4">
    <source>
        <dbReference type="Google" id="ProtNLM"/>
    </source>
</evidence>
<dbReference type="Pfam" id="PF14030">
    <property type="entry name" value="DUF4245"/>
    <property type="match status" value="1"/>
</dbReference>
<dbReference type="AlphaFoldDB" id="A0A511DI43"/>
<evidence type="ECO:0000313" key="3">
    <source>
        <dbReference type="Proteomes" id="UP000321685"/>
    </source>
</evidence>
<dbReference type="EMBL" id="BJVJ01000034">
    <property type="protein sequence ID" value="GEL24475.1"/>
    <property type="molecule type" value="Genomic_DNA"/>
</dbReference>
<feature type="compositionally biased region" description="Low complexity" evidence="1">
    <location>
        <begin position="22"/>
        <end position="43"/>
    </location>
</feature>
<dbReference type="Proteomes" id="UP000321685">
    <property type="component" value="Unassembled WGS sequence"/>
</dbReference>